<evidence type="ECO:0000313" key="3">
    <source>
        <dbReference type="EMBL" id="CAD5114550.1"/>
    </source>
</evidence>
<protein>
    <submittedName>
        <fullName evidence="3">DgyrCDS3668</fullName>
    </submittedName>
</protein>
<feature type="region of interest" description="Disordered" evidence="1">
    <location>
        <begin position="1"/>
        <end position="46"/>
    </location>
</feature>
<reference evidence="3 4" key="1">
    <citation type="submission" date="2020-08" db="EMBL/GenBank/DDBJ databases">
        <authorList>
            <person name="Hejnol A."/>
        </authorList>
    </citation>
    <scope>NUCLEOTIDE SEQUENCE [LARGE SCALE GENOMIC DNA]</scope>
</reference>
<keyword evidence="2" id="KW-1133">Transmembrane helix</keyword>
<evidence type="ECO:0000256" key="2">
    <source>
        <dbReference type="SAM" id="Phobius"/>
    </source>
</evidence>
<gene>
    <name evidence="3" type="ORF">DGYR_LOCUS3380</name>
</gene>
<evidence type="ECO:0000256" key="1">
    <source>
        <dbReference type="SAM" id="MobiDB-lite"/>
    </source>
</evidence>
<keyword evidence="4" id="KW-1185">Reference proteome</keyword>
<feature type="transmembrane region" description="Helical" evidence="2">
    <location>
        <begin position="124"/>
        <end position="145"/>
    </location>
</feature>
<feature type="compositionally biased region" description="Polar residues" evidence="1">
    <location>
        <begin position="27"/>
        <end position="40"/>
    </location>
</feature>
<keyword evidence="2" id="KW-0472">Membrane</keyword>
<dbReference type="EMBL" id="CAJFCJ010000005">
    <property type="protein sequence ID" value="CAD5114550.1"/>
    <property type="molecule type" value="Genomic_DNA"/>
</dbReference>
<accession>A0A7I8VGM7</accession>
<dbReference type="Proteomes" id="UP000549394">
    <property type="component" value="Unassembled WGS sequence"/>
</dbReference>
<organism evidence="3 4">
    <name type="scientific">Dimorphilus gyrociliatus</name>
    <dbReference type="NCBI Taxonomy" id="2664684"/>
    <lineage>
        <taxon>Eukaryota</taxon>
        <taxon>Metazoa</taxon>
        <taxon>Spiralia</taxon>
        <taxon>Lophotrochozoa</taxon>
        <taxon>Annelida</taxon>
        <taxon>Polychaeta</taxon>
        <taxon>Polychaeta incertae sedis</taxon>
        <taxon>Dinophilidae</taxon>
        <taxon>Dimorphilus</taxon>
    </lineage>
</organism>
<dbReference type="AlphaFoldDB" id="A0A7I8VGM7"/>
<comment type="caution">
    <text evidence="3">The sequence shown here is derived from an EMBL/GenBank/DDBJ whole genome shotgun (WGS) entry which is preliminary data.</text>
</comment>
<sequence length="161" mass="18654">MSKSILRRMKEWVSSSFTSGSEDRNEMTSPEQTDIESSMESGHRPQSLKVTEYDNPAFNIECDKSTSSEDRIKFSEQTLKELAELRRSTYVHPFGNKVGVVEKLIYGIEDVERFRADKLDPQKLIFWFVLTAFLLAMSVAIIFAAERYEIRPTFRPRNTTI</sequence>
<name>A0A7I8VGM7_9ANNE</name>
<keyword evidence="2" id="KW-0812">Transmembrane</keyword>
<evidence type="ECO:0000313" key="4">
    <source>
        <dbReference type="Proteomes" id="UP000549394"/>
    </source>
</evidence>
<proteinExistence type="predicted"/>